<dbReference type="AlphaFoldDB" id="A0A932VR75"/>
<dbReference type="Proteomes" id="UP000753196">
    <property type="component" value="Unassembled WGS sequence"/>
</dbReference>
<dbReference type="GO" id="GO:0003824">
    <property type="term" value="F:catalytic activity"/>
    <property type="evidence" value="ECO:0007669"/>
    <property type="project" value="InterPro"/>
</dbReference>
<evidence type="ECO:0000313" key="3">
    <source>
        <dbReference type="Proteomes" id="UP000753196"/>
    </source>
</evidence>
<evidence type="ECO:0000259" key="1">
    <source>
        <dbReference type="Pfam" id="PF02811"/>
    </source>
</evidence>
<gene>
    <name evidence="2" type="ORF">HY221_01490</name>
</gene>
<dbReference type="Gene3D" id="3.20.20.140">
    <property type="entry name" value="Metal-dependent hydrolases"/>
    <property type="match status" value="1"/>
</dbReference>
<sequence>MHLKTNLHSHTGDDPRDFVPYTTREGIDHAALHGFDALALTCHQKAAWAPEYAAYAAKRGILLIPGVELDMHETDGSTGRRGRHLIILNCDKDAERVRTFSDLCDYRTAHPQSFVLTPHPFSYGNFSLKKFLEKHIHLIDAIEHTWFHSPRFNRNKKAAYAAVRHQLPMIVTSEDAHTFDNLHTDYALVDAEEKTIPSLFGAIRQHKITNVTHPKKLVREMALPGAALVSKNFLYRRGWKNHTSRTTSVKSAVL</sequence>
<name>A0A932VR75_9BACT</name>
<evidence type="ECO:0000313" key="2">
    <source>
        <dbReference type="EMBL" id="MBI3630988.1"/>
    </source>
</evidence>
<dbReference type="EMBL" id="JACQCR010000033">
    <property type="protein sequence ID" value="MBI3630988.1"/>
    <property type="molecule type" value="Genomic_DNA"/>
</dbReference>
<reference evidence="2" key="1">
    <citation type="submission" date="2020-07" db="EMBL/GenBank/DDBJ databases">
        <title>Huge and variable diversity of episymbiotic CPR bacteria and DPANN archaea in groundwater ecosystems.</title>
        <authorList>
            <person name="He C.Y."/>
            <person name="Keren R."/>
            <person name="Whittaker M."/>
            <person name="Farag I.F."/>
            <person name="Doudna J."/>
            <person name="Cate J.H.D."/>
            <person name="Banfield J.F."/>
        </authorList>
    </citation>
    <scope>NUCLEOTIDE SEQUENCE</scope>
    <source>
        <strain evidence="2">NC_groundwater_973_Pr1_S-0.2um_54_13</strain>
    </source>
</reference>
<proteinExistence type="predicted"/>
<dbReference type="InterPro" id="IPR016195">
    <property type="entry name" value="Pol/histidinol_Pase-like"/>
</dbReference>
<feature type="domain" description="PHP" evidence="1">
    <location>
        <begin position="23"/>
        <end position="90"/>
    </location>
</feature>
<organism evidence="2 3">
    <name type="scientific">Candidatus Sungiibacteriota bacterium</name>
    <dbReference type="NCBI Taxonomy" id="2750080"/>
    <lineage>
        <taxon>Bacteria</taxon>
        <taxon>Candidatus Sungiibacteriota</taxon>
    </lineage>
</organism>
<accession>A0A932VR75</accession>
<dbReference type="SUPFAM" id="SSF89550">
    <property type="entry name" value="PHP domain-like"/>
    <property type="match status" value="1"/>
</dbReference>
<dbReference type="InterPro" id="IPR004013">
    <property type="entry name" value="PHP_dom"/>
</dbReference>
<dbReference type="Pfam" id="PF02811">
    <property type="entry name" value="PHP"/>
    <property type="match status" value="1"/>
</dbReference>
<comment type="caution">
    <text evidence="2">The sequence shown here is derived from an EMBL/GenBank/DDBJ whole genome shotgun (WGS) entry which is preliminary data.</text>
</comment>
<protein>
    <recommendedName>
        <fullName evidence="1">PHP domain-containing protein</fullName>
    </recommendedName>
</protein>